<dbReference type="InterPro" id="IPR010865">
    <property type="entry name" value="DUF1499"/>
</dbReference>
<organism evidence="1 2">
    <name type="scientific">Henriciella algicola</name>
    <dbReference type="NCBI Taxonomy" id="1608422"/>
    <lineage>
        <taxon>Bacteria</taxon>
        <taxon>Pseudomonadati</taxon>
        <taxon>Pseudomonadota</taxon>
        <taxon>Alphaproteobacteria</taxon>
        <taxon>Hyphomonadales</taxon>
        <taxon>Hyphomonadaceae</taxon>
        <taxon>Henriciella</taxon>
    </lineage>
</organism>
<keyword evidence="2" id="KW-1185">Reference proteome</keyword>
<gene>
    <name evidence="1" type="ORF">D1222_00980</name>
</gene>
<proteinExistence type="predicted"/>
<dbReference type="EMBL" id="QWGA01000003">
    <property type="protein sequence ID" value="RIJ30876.1"/>
    <property type="molecule type" value="Genomic_DNA"/>
</dbReference>
<dbReference type="Pfam" id="PF07386">
    <property type="entry name" value="DUF1499"/>
    <property type="match status" value="1"/>
</dbReference>
<sequence>MSRACPRTETYIFIMSKTVSFETLVRPDTPNTYLVLPAGLNSTAEADKSSPVFGEPAEALYQRLKMLAGTKDGWTIAAQDDEKMQLEIVATTKLLKFKDDVSVRVCPSTDGTQTSELAVYSRSRLGKYDFKANQKRVHSLLSELKGNAAATA</sequence>
<dbReference type="Proteomes" id="UP000265845">
    <property type="component" value="Unassembled WGS sequence"/>
</dbReference>
<evidence type="ECO:0000313" key="1">
    <source>
        <dbReference type="EMBL" id="RIJ30876.1"/>
    </source>
</evidence>
<name>A0A399RGZ6_9PROT</name>
<dbReference type="AlphaFoldDB" id="A0A399RGZ6"/>
<accession>A0A399RGZ6</accession>
<protein>
    <submittedName>
        <fullName evidence="1">DUF1499 domain-containing protein</fullName>
    </submittedName>
</protein>
<evidence type="ECO:0000313" key="2">
    <source>
        <dbReference type="Proteomes" id="UP000265845"/>
    </source>
</evidence>
<reference evidence="1 2" key="1">
    <citation type="submission" date="2018-08" db="EMBL/GenBank/DDBJ databases">
        <title>Henriciella mobilis sp. nov., isolated from seawater.</title>
        <authorList>
            <person name="Cheng H."/>
            <person name="Wu Y.-H."/>
            <person name="Xu X.-W."/>
            <person name="Guo L.-L."/>
        </authorList>
    </citation>
    <scope>NUCLEOTIDE SEQUENCE [LARGE SCALE GENOMIC DNA]</scope>
    <source>
        <strain evidence="1 2">CCUG67844</strain>
    </source>
</reference>
<comment type="caution">
    <text evidence="1">The sequence shown here is derived from an EMBL/GenBank/DDBJ whole genome shotgun (WGS) entry which is preliminary data.</text>
</comment>